<evidence type="ECO:0000256" key="4">
    <source>
        <dbReference type="ARBA" id="ARBA00022723"/>
    </source>
</evidence>
<gene>
    <name evidence="15" type="ORF">BZG36_04724</name>
</gene>
<keyword evidence="4" id="KW-0479">Metal-binding</keyword>
<evidence type="ECO:0000313" key="15">
    <source>
        <dbReference type="EMBL" id="OZJ01998.1"/>
    </source>
</evidence>
<evidence type="ECO:0000256" key="5">
    <source>
        <dbReference type="ARBA" id="ARBA00022737"/>
    </source>
</evidence>
<organism evidence="15 16">
    <name type="scientific">Bifiguratus adelaidae</name>
    <dbReference type="NCBI Taxonomy" id="1938954"/>
    <lineage>
        <taxon>Eukaryota</taxon>
        <taxon>Fungi</taxon>
        <taxon>Fungi incertae sedis</taxon>
        <taxon>Mucoromycota</taxon>
        <taxon>Mucoromycotina</taxon>
        <taxon>Endogonomycetes</taxon>
        <taxon>Endogonales</taxon>
        <taxon>Endogonales incertae sedis</taxon>
        <taxon>Bifiguratus</taxon>
    </lineage>
</organism>
<evidence type="ECO:0000256" key="7">
    <source>
        <dbReference type="ARBA" id="ARBA00022833"/>
    </source>
</evidence>
<proteinExistence type="inferred from homology"/>
<dbReference type="GO" id="GO:1990904">
    <property type="term" value="C:ribonucleoprotein complex"/>
    <property type="evidence" value="ECO:0007669"/>
    <property type="project" value="UniProtKB-KW"/>
</dbReference>
<dbReference type="GO" id="GO:0005840">
    <property type="term" value="C:ribosome"/>
    <property type="evidence" value="ECO:0007669"/>
    <property type="project" value="UniProtKB-KW"/>
</dbReference>
<comment type="subcellular location">
    <subcellularLocation>
        <location evidence="1">Nucleus</location>
    </subcellularLocation>
</comment>
<keyword evidence="3" id="KW-0678">Repressor</keyword>
<evidence type="ECO:0000256" key="1">
    <source>
        <dbReference type="ARBA" id="ARBA00004123"/>
    </source>
</evidence>
<dbReference type="HAMAP" id="MF_00368">
    <property type="entry name" value="Ribosomal_bL12"/>
    <property type="match status" value="1"/>
</dbReference>
<dbReference type="InterPro" id="IPR008932">
    <property type="entry name" value="Ribosomal_bL12_oligo"/>
</dbReference>
<dbReference type="InterPro" id="IPR036236">
    <property type="entry name" value="Znf_C2H2_sf"/>
</dbReference>
<dbReference type="GO" id="GO:0045944">
    <property type="term" value="P:positive regulation of transcription by RNA polymerase II"/>
    <property type="evidence" value="ECO:0007669"/>
    <property type="project" value="TreeGrafter"/>
</dbReference>
<dbReference type="SUPFAM" id="SSF57667">
    <property type="entry name" value="beta-beta-alpha zinc fingers"/>
    <property type="match status" value="1"/>
</dbReference>
<dbReference type="Gene3D" id="3.30.1390.10">
    <property type="match status" value="1"/>
</dbReference>
<keyword evidence="8" id="KW-0689">Ribosomal protein</keyword>
<feature type="domain" description="C2H2-type" evidence="14">
    <location>
        <begin position="175"/>
        <end position="204"/>
    </location>
</feature>
<dbReference type="InterPro" id="IPR000206">
    <property type="entry name" value="Ribosomal_bL12"/>
</dbReference>
<dbReference type="PROSITE" id="PS50157">
    <property type="entry name" value="ZINC_FINGER_C2H2_2"/>
    <property type="match status" value="2"/>
</dbReference>
<dbReference type="SUPFAM" id="SSF54736">
    <property type="entry name" value="ClpS-like"/>
    <property type="match status" value="1"/>
</dbReference>
<feature type="compositionally biased region" description="Basic and acidic residues" evidence="13">
    <location>
        <begin position="218"/>
        <end position="232"/>
    </location>
</feature>
<keyword evidence="16" id="KW-1185">Reference proteome</keyword>
<dbReference type="GO" id="GO:0008270">
    <property type="term" value="F:zinc ion binding"/>
    <property type="evidence" value="ECO:0007669"/>
    <property type="project" value="UniProtKB-KW"/>
</dbReference>
<dbReference type="Pfam" id="PF00096">
    <property type="entry name" value="zf-C2H2"/>
    <property type="match status" value="1"/>
</dbReference>
<evidence type="ECO:0000313" key="16">
    <source>
        <dbReference type="Proteomes" id="UP000242875"/>
    </source>
</evidence>
<dbReference type="AlphaFoldDB" id="A0A261XUG9"/>
<feature type="region of interest" description="Disordered" evidence="13">
    <location>
        <begin position="218"/>
        <end position="274"/>
    </location>
</feature>
<evidence type="ECO:0000256" key="9">
    <source>
        <dbReference type="ARBA" id="ARBA00023242"/>
    </source>
</evidence>
<accession>A0A261XUG9</accession>
<dbReference type="InterPro" id="IPR014719">
    <property type="entry name" value="Ribosomal_bL12_C/ClpS-like"/>
</dbReference>
<dbReference type="InterPro" id="IPR050806">
    <property type="entry name" value="pacC/RIM101"/>
</dbReference>
<evidence type="ECO:0000256" key="12">
    <source>
        <dbReference type="PROSITE-ProRule" id="PRU00042"/>
    </source>
</evidence>
<dbReference type="Gene3D" id="1.20.5.710">
    <property type="entry name" value="Single helix bin"/>
    <property type="match status" value="1"/>
</dbReference>
<keyword evidence="10" id="KW-0687">Ribonucleoprotein</keyword>
<dbReference type="Pfam" id="PF16320">
    <property type="entry name" value="Ribosomal_L12_N"/>
    <property type="match status" value="1"/>
</dbReference>
<dbReference type="PANTHER" id="PTHR47257:SF1">
    <property type="entry name" value="PH-RESPONSE TRANSCRIPTION FACTOR PACC_RIM101"/>
    <property type="match status" value="1"/>
</dbReference>
<evidence type="ECO:0000256" key="8">
    <source>
        <dbReference type="ARBA" id="ARBA00022980"/>
    </source>
</evidence>
<keyword evidence="5" id="KW-0677">Repeat</keyword>
<dbReference type="InterPro" id="IPR013087">
    <property type="entry name" value="Znf_C2H2_type"/>
</dbReference>
<evidence type="ECO:0000256" key="3">
    <source>
        <dbReference type="ARBA" id="ARBA00022491"/>
    </source>
</evidence>
<comment type="similarity">
    <text evidence="2">Belongs to the bacterial ribosomal protein bL12 family.</text>
</comment>
<dbReference type="GO" id="GO:0006412">
    <property type="term" value="P:translation"/>
    <property type="evidence" value="ECO:0007669"/>
    <property type="project" value="InterPro"/>
</dbReference>
<keyword evidence="9" id="KW-0539">Nucleus</keyword>
<dbReference type="PANTHER" id="PTHR47257">
    <property type="entry name" value="PH-RESPONSE TRANSCRIPTION FACTOR PACC/RIM101"/>
    <property type="match status" value="1"/>
</dbReference>
<feature type="domain" description="C2H2-type" evidence="14">
    <location>
        <begin position="205"/>
        <end position="232"/>
    </location>
</feature>
<dbReference type="FunFam" id="3.30.1390.10:FF:000001">
    <property type="entry name" value="50S ribosomal protein L7/L12"/>
    <property type="match status" value="1"/>
</dbReference>
<feature type="compositionally biased region" description="Low complexity" evidence="13">
    <location>
        <begin position="253"/>
        <end position="268"/>
    </location>
</feature>
<dbReference type="Pfam" id="PF00542">
    <property type="entry name" value="Ribosomal_L12"/>
    <property type="match status" value="1"/>
</dbReference>
<evidence type="ECO:0000259" key="14">
    <source>
        <dbReference type="PROSITE" id="PS50157"/>
    </source>
</evidence>
<dbReference type="CDD" id="cd00387">
    <property type="entry name" value="Ribosomal_L7_L12"/>
    <property type="match status" value="1"/>
</dbReference>
<reference evidence="15 16" key="1">
    <citation type="journal article" date="2017" name="Mycologia">
        <title>Bifiguratus adelaidae, gen. et sp. nov., a new member of Mucoromycotina in endophytic and soil-dwelling habitats.</title>
        <authorList>
            <person name="Torres-Cruz T.J."/>
            <person name="Billingsley Tobias T.L."/>
            <person name="Almatruk M."/>
            <person name="Hesse C."/>
            <person name="Kuske C.R."/>
            <person name="Desiro A."/>
            <person name="Benucci G.M."/>
            <person name="Bonito G."/>
            <person name="Stajich J.E."/>
            <person name="Dunlap C."/>
            <person name="Arnold A.E."/>
            <person name="Porras-Alfaro A."/>
        </authorList>
    </citation>
    <scope>NUCLEOTIDE SEQUENCE [LARGE SCALE GENOMIC DNA]</scope>
    <source>
        <strain evidence="15 16">AZ0501</strain>
    </source>
</reference>
<dbReference type="Proteomes" id="UP000242875">
    <property type="component" value="Unassembled WGS sequence"/>
</dbReference>
<comment type="caution">
    <text evidence="15">The sequence shown here is derived from an EMBL/GenBank/DDBJ whole genome shotgun (WGS) entry which is preliminary data.</text>
</comment>
<evidence type="ECO:0000256" key="13">
    <source>
        <dbReference type="SAM" id="MobiDB-lite"/>
    </source>
</evidence>
<evidence type="ECO:0000256" key="11">
    <source>
        <dbReference type="ARBA" id="ARBA00038089"/>
    </source>
</evidence>
<protein>
    <recommendedName>
        <fullName evidence="14">C2H2-type domain-containing protein</fullName>
    </recommendedName>
</protein>
<dbReference type="Gene3D" id="3.30.160.60">
    <property type="entry name" value="Classic Zinc Finger"/>
    <property type="match status" value="1"/>
</dbReference>
<keyword evidence="7" id="KW-0862">Zinc</keyword>
<dbReference type="FunFam" id="3.30.160.60:FF:002343">
    <property type="entry name" value="Zinc finger protein 33A"/>
    <property type="match status" value="1"/>
</dbReference>
<dbReference type="GO" id="GO:0003735">
    <property type="term" value="F:structural constituent of ribosome"/>
    <property type="evidence" value="ECO:0007669"/>
    <property type="project" value="InterPro"/>
</dbReference>
<dbReference type="PROSITE" id="PS00028">
    <property type="entry name" value="ZINC_FINGER_C2H2_1"/>
    <property type="match status" value="1"/>
</dbReference>
<feature type="non-terminal residue" evidence="15">
    <location>
        <position position="274"/>
    </location>
</feature>
<dbReference type="GO" id="GO:0005634">
    <property type="term" value="C:nucleus"/>
    <property type="evidence" value="ECO:0007669"/>
    <property type="project" value="UniProtKB-SubCell"/>
</dbReference>
<sequence length="274" mass="29692">MRSYATENEKLPTPDASAAASPKVAGIVDQISTLTLLETADLVSALKARLNIQDIAMPMAVPAAGGAPAAAPAAEEEKPAEKSDFTVKLEKVDAASKAKVIREIKGLIPGMNLVEAKKFVEGAPKVVKEGVSKEEAEKLKKALEACKKQYEDPEQLYLHLTNEHVGRKSTNNLCLKCGWENCGVNTVKRDHITSHLRVHVPLKPHNCEICNKSFKRPQDLKKHEKTHSEDHQRTHRTSSQGQPLTPPQPHSASTPPLSSGVPSPSQVPLSPPQS</sequence>
<dbReference type="SUPFAM" id="SSF48300">
    <property type="entry name" value="Ribosomal protein L7/12, oligomerisation (N-terminal) domain"/>
    <property type="match status" value="1"/>
</dbReference>
<evidence type="ECO:0000256" key="2">
    <source>
        <dbReference type="ARBA" id="ARBA00007197"/>
    </source>
</evidence>
<evidence type="ECO:0000256" key="10">
    <source>
        <dbReference type="ARBA" id="ARBA00023274"/>
    </source>
</evidence>
<dbReference type="EMBL" id="MVBO01000205">
    <property type="protein sequence ID" value="OZJ01998.1"/>
    <property type="molecule type" value="Genomic_DNA"/>
</dbReference>
<keyword evidence="6 12" id="KW-0863">Zinc-finger</keyword>
<comment type="similarity">
    <text evidence="11">Belongs to the pacC/RIM101 family.</text>
</comment>
<dbReference type="SMART" id="SM00355">
    <property type="entry name" value="ZnF_C2H2"/>
    <property type="match status" value="3"/>
</dbReference>
<name>A0A261XUG9_9FUNG</name>
<evidence type="ECO:0000256" key="6">
    <source>
        <dbReference type="ARBA" id="ARBA00022771"/>
    </source>
</evidence>
<dbReference type="InterPro" id="IPR036235">
    <property type="entry name" value="Ribosomal_bL12_oligo_N_sf"/>
</dbReference>
<dbReference type="OrthoDB" id="6155966at2759"/>
<dbReference type="InterPro" id="IPR013823">
    <property type="entry name" value="Ribosomal_bL12_C"/>
</dbReference>